<feature type="compositionally biased region" description="Low complexity" evidence="1">
    <location>
        <begin position="11"/>
        <end position="27"/>
    </location>
</feature>
<gene>
    <name evidence="2" type="ORF">T05_1693</name>
</gene>
<evidence type="ECO:0000313" key="3">
    <source>
        <dbReference type="Proteomes" id="UP000055048"/>
    </source>
</evidence>
<proteinExistence type="predicted"/>
<reference evidence="2 3" key="1">
    <citation type="submission" date="2015-01" db="EMBL/GenBank/DDBJ databases">
        <title>Evolution of Trichinella species and genotypes.</title>
        <authorList>
            <person name="Korhonen P.K."/>
            <person name="Edoardo P."/>
            <person name="Giuseppe L.R."/>
            <person name="Gasser R.B."/>
        </authorList>
    </citation>
    <scope>NUCLEOTIDE SEQUENCE [LARGE SCALE GENOMIC DNA]</scope>
    <source>
        <strain evidence="2">ISS417</strain>
    </source>
</reference>
<comment type="caution">
    <text evidence="2">The sequence shown here is derived from an EMBL/GenBank/DDBJ whole genome shotgun (WGS) entry which is preliminary data.</text>
</comment>
<feature type="compositionally biased region" description="Polar residues" evidence="1">
    <location>
        <begin position="1"/>
        <end position="10"/>
    </location>
</feature>
<protein>
    <submittedName>
        <fullName evidence="2">Uncharacterized protein</fullName>
    </submittedName>
</protein>
<name>A0A0V0UG31_9BILA</name>
<organism evidence="2 3">
    <name type="scientific">Trichinella murrelli</name>
    <dbReference type="NCBI Taxonomy" id="144512"/>
    <lineage>
        <taxon>Eukaryota</taxon>
        <taxon>Metazoa</taxon>
        <taxon>Ecdysozoa</taxon>
        <taxon>Nematoda</taxon>
        <taxon>Enoplea</taxon>
        <taxon>Dorylaimia</taxon>
        <taxon>Trichinellida</taxon>
        <taxon>Trichinellidae</taxon>
        <taxon>Trichinella</taxon>
    </lineage>
</organism>
<dbReference type="AlphaFoldDB" id="A0A0V0UG31"/>
<feature type="region of interest" description="Disordered" evidence="1">
    <location>
        <begin position="1"/>
        <end position="34"/>
    </location>
</feature>
<dbReference type="EMBL" id="JYDJ01000009">
    <property type="protein sequence ID" value="KRX50075.1"/>
    <property type="molecule type" value="Genomic_DNA"/>
</dbReference>
<keyword evidence="3" id="KW-1185">Reference proteome</keyword>
<sequence length="72" mass="8237">MAAANQLSQSHHQNATTTTTTTTTATATKEEYHHHHHHHNNYYLFIDIAKFNSSFSKAKVPDNNLNLQFIED</sequence>
<dbReference type="Proteomes" id="UP000055048">
    <property type="component" value="Unassembled WGS sequence"/>
</dbReference>
<evidence type="ECO:0000256" key="1">
    <source>
        <dbReference type="SAM" id="MobiDB-lite"/>
    </source>
</evidence>
<evidence type="ECO:0000313" key="2">
    <source>
        <dbReference type="EMBL" id="KRX50075.1"/>
    </source>
</evidence>
<accession>A0A0V0UG31</accession>